<feature type="signal peptide" evidence="2">
    <location>
        <begin position="1"/>
        <end position="28"/>
    </location>
</feature>
<keyword evidence="2" id="KW-0732">Signal</keyword>
<feature type="chain" id="PRO_5045465737" description="Right handed beta helix domain-containing protein" evidence="2">
    <location>
        <begin position="29"/>
        <end position="594"/>
    </location>
</feature>
<protein>
    <recommendedName>
        <fullName evidence="5">Right handed beta helix domain-containing protein</fullName>
    </recommendedName>
</protein>
<reference evidence="3" key="1">
    <citation type="submission" date="2022-11" db="EMBL/GenBank/DDBJ databases">
        <title>Minimal conservation of predation-associated metabolite biosynthetic gene clusters underscores biosynthetic potential of Myxococcota including descriptions for ten novel species: Archangium lansinium sp. nov., Myxococcus landrumus sp. nov., Nannocystis bai.</title>
        <authorList>
            <person name="Ahearne A."/>
            <person name="Stevens C."/>
            <person name="Dowd S."/>
        </authorList>
    </citation>
    <scope>NUCLEOTIDE SEQUENCE</scope>
    <source>
        <strain evidence="3">Fl3</strain>
    </source>
</reference>
<dbReference type="RefSeq" id="WP_269040749.1">
    <property type="nucleotide sequence ID" value="NZ_CP114040.1"/>
</dbReference>
<name>A0ABY7HGE0_9BACT</name>
<gene>
    <name evidence="3" type="ORF">O0S08_19755</name>
</gene>
<evidence type="ECO:0008006" key="5">
    <source>
        <dbReference type="Google" id="ProtNLM"/>
    </source>
</evidence>
<feature type="compositionally biased region" description="Low complexity" evidence="1">
    <location>
        <begin position="83"/>
        <end position="115"/>
    </location>
</feature>
<accession>A0ABY7HGE0</accession>
<evidence type="ECO:0000313" key="4">
    <source>
        <dbReference type="Proteomes" id="UP001164459"/>
    </source>
</evidence>
<feature type="region of interest" description="Disordered" evidence="1">
    <location>
        <begin position="79"/>
        <end position="121"/>
    </location>
</feature>
<evidence type="ECO:0000313" key="3">
    <source>
        <dbReference type="EMBL" id="WAS98383.1"/>
    </source>
</evidence>
<feature type="region of interest" description="Disordered" evidence="1">
    <location>
        <begin position="538"/>
        <end position="557"/>
    </location>
</feature>
<organism evidence="3 4">
    <name type="scientific">Nannocystis punicea</name>
    <dbReference type="NCBI Taxonomy" id="2995304"/>
    <lineage>
        <taxon>Bacteria</taxon>
        <taxon>Pseudomonadati</taxon>
        <taxon>Myxococcota</taxon>
        <taxon>Polyangia</taxon>
        <taxon>Nannocystales</taxon>
        <taxon>Nannocystaceae</taxon>
        <taxon>Nannocystis</taxon>
    </lineage>
</organism>
<feature type="compositionally biased region" description="Low complexity" evidence="1">
    <location>
        <begin position="34"/>
        <end position="46"/>
    </location>
</feature>
<evidence type="ECO:0000256" key="2">
    <source>
        <dbReference type="SAM" id="SignalP"/>
    </source>
</evidence>
<dbReference type="Proteomes" id="UP001164459">
    <property type="component" value="Chromosome"/>
</dbReference>
<dbReference type="PROSITE" id="PS51257">
    <property type="entry name" value="PROKAR_LIPOPROTEIN"/>
    <property type="match status" value="1"/>
</dbReference>
<feature type="region of interest" description="Disordered" evidence="1">
    <location>
        <begin position="26"/>
        <end position="51"/>
    </location>
</feature>
<proteinExistence type="predicted"/>
<sequence>MRSPRAWSYVTYLASTVVLGACPTTPVATDTDSDPTTGSQTQTPSSDTDECPVGDLGCPCTQGGGCNPGLDCSPDQTCVPSEPTTTVGPEATTTTSTTDEPGTTVTGGDPSTTTGEPTSCDPAGNQPNQGCLEIDPSRPFCSESQVCGDCTVLPPDGCALVDPDKPLCNPDDGQCVACTLDDQSLCTGATPACNPANNTCEGCFEHSHCPDSACDILKRECFPLDKVLYIRHGLESGGNCTNNVIEGGYKDAPHCNANLAIERAQSQGPTSGWTFKFLVPIDAMGYHGDITIPSVDVDEPISYAFIHEGSFSQEELSQQQHTRFQSSDAVLTVGANIVAYVNNFALYSVSNQDDNAVGVGCLQNSTVYLDDSFIRDTRGSGIRSLGCDVYMRRSSVFKSRTEGIELNCADHACELHMSNSYVSDNQYVQGDGGGGIVAENATLDIVFSGIIGNNAEFDPNDMAARGDSIFCPNGNVEGTIRNSVIGRKQLGNMYSIKCPGMLDVQTSLIDSDGFKMNNKKAAGEDILGYFLTNGVTGARPINPDPKDEMDPDKKPGDLRFAVWKKGDPVVDYDGQPREAKDDQIDYVGADIMGN</sequence>
<evidence type="ECO:0000256" key="1">
    <source>
        <dbReference type="SAM" id="MobiDB-lite"/>
    </source>
</evidence>
<feature type="compositionally biased region" description="Basic and acidic residues" evidence="1">
    <location>
        <begin position="544"/>
        <end position="557"/>
    </location>
</feature>
<dbReference type="EMBL" id="CP114040">
    <property type="protein sequence ID" value="WAS98383.1"/>
    <property type="molecule type" value="Genomic_DNA"/>
</dbReference>
<keyword evidence="4" id="KW-1185">Reference proteome</keyword>